<proteinExistence type="predicted"/>
<dbReference type="OrthoDB" id="2367707at2759"/>
<name>A0A397I2P8_9GLOM</name>
<sequence>MSHDIDLARQICDGLQPKIPIYTSKLITRTIMRYWDTQNDFKNHNEITIQIENAAILLSCNSLIPDLHYEPFSRDWWYSTTIENKILLVPIHLGMTIATTLNEQKFILRVIQGHSKNLQQPGYYYQAGALSSSIEESCSTALTSLYQNIFQTKTKFSGPQELGFDDDNIKSICKIKIYHETILVTIFERNTPTEVWKKTGILQKFDSFVLFDLNDNYVKKRLELRESPTCRPTNWQNIFLKWTKKACGIMEIRLALQEIYPENHVFNKREIRAWHTFLKTIGCTNITSFGIDESKYKFWTKEVNPLHDQETLHTLFNNGFLRITLFVDLSKSCNNFTKRLSNCIVESYETNKKGVKGKRRILFIVADKFTLKELNLMKFRMSSRTIQEARIFARINGPDCPIIEKPIIYRTRFSEEAKNQFEKFFSDKSIVNMSSYKVDPQTKLPVLYLKDNKTALWKKFSKTYPDGFKRTTFMTELAQGHLVELILAQIKDLKYQSILIDKVKKVRRYMKRDYENEILIDANGQVNHDSCISHCLAYAFEICENSHTSNCEKCNKLWILFEQLQSNLDKFHSEMLDEACNKLYYYLSHQTRKVYLNSQFSASLRELDEDRALIVVDYKMRVLPKSAREIKDDQTIHAKMRSLLLHHFIQQLLPLKKSPNGFQLFRIMEVTTITQMKKWIFLEPGEAKTTIDSHHAQIAHAIRHFIQLRNDPTSGEKIETAIKYFRGTSVVHLEPNRNTGNQVKTLTGISKWYSWQWPCEGTYSEYIQARPLPNVGEWISFSLAQINYLVKQKIDKPESACTSHSIPKASWNIPVPDPSNII</sequence>
<dbReference type="EMBL" id="PQFF01000259">
    <property type="protein sequence ID" value="RHZ69442.1"/>
    <property type="molecule type" value="Genomic_DNA"/>
</dbReference>
<evidence type="ECO:0000313" key="2">
    <source>
        <dbReference type="Proteomes" id="UP000266861"/>
    </source>
</evidence>
<organism evidence="1 2">
    <name type="scientific">Diversispora epigaea</name>
    <dbReference type="NCBI Taxonomy" id="1348612"/>
    <lineage>
        <taxon>Eukaryota</taxon>
        <taxon>Fungi</taxon>
        <taxon>Fungi incertae sedis</taxon>
        <taxon>Mucoromycota</taxon>
        <taxon>Glomeromycotina</taxon>
        <taxon>Glomeromycetes</taxon>
        <taxon>Diversisporales</taxon>
        <taxon>Diversisporaceae</taxon>
        <taxon>Diversispora</taxon>
    </lineage>
</organism>
<evidence type="ECO:0000313" key="1">
    <source>
        <dbReference type="EMBL" id="RHZ69442.1"/>
    </source>
</evidence>
<dbReference type="STRING" id="1348612.A0A397I2P8"/>
<dbReference type="AlphaFoldDB" id="A0A397I2P8"/>
<keyword evidence="2" id="KW-1185">Reference proteome</keyword>
<accession>A0A397I2P8</accession>
<protein>
    <submittedName>
        <fullName evidence="1">Uncharacterized protein</fullName>
    </submittedName>
</protein>
<comment type="caution">
    <text evidence="1">The sequence shown here is derived from an EMBL/GenBank/DDBJ whole genome shotgun (WGS) entry which is preliminary data.</text>
</comment>
<gene>
    <name evidence="1" type="ORF">Glove_283g56</name>
</gene>
<dbReference type="Proteomes" id="UP000266861">
    <property type="component" value="Unassembled WGS sequence"/>
</dbReference>
<reference evidence="1 2" key="1">
    <citation type="submission" date="2018-08" db="EMBL/GenBank/DDBJ databases">
        <title>Genome and evolution of the arbuscular mycorrhizal fungus Diversispora epigaea (formerly Glomus versiforme) and its bacterial endosymbionts.</title>
        <authorList>
            <person name="Sun X."/>
            <person name="Fei Z."/>
            <person name="Harrison M."/>
        </authorList>
    </citation>
    <scope>NUCLEOTIDE SEQUENCE [LARGE SCALE GENOMIC DNA]</scope>
    <source>
        <strain evidence="1 2">IT104</strain>
    </source>
</reference>